<organism evidence="2 3">
    <name type="scientific">Cupriavidus pauculus</name>
    <dbReference type="NCBI Taxonomy" id="82633"/>
    <lineage>
        <taxon>Bacteria</taxon>
        <taxon>Pseudomonadati</taxon>
        <taxon>Pseudomonadota</taxon>
        <taxon>Betaproteobacteria</taxon>
        <taxon>Burkholderiales</taxon>
        <taxon>Burkholderiaceae</taxon>
        <taxon>Cupriavidus</taxon>
    </lineage>
</organism>
<feature type="region of interest" description="Disordered" evidence="1">
    <location>
        <begin position="310"/>
        <end position="332"/>
    </location>
</feature>
<evidence type="ECO:0000256" key="1">
    <source>
        <dbReference type="SAM" id="MobiDB-lite"/>
    </source>
</evidence>
<geneLocation type="plasmid" evidence="2">
    <name>unnamed1</name>
</geneLocation>
<protein>
    <submittedName>
        <fullName evidence="2">Uncharacterized protein</fullName>
    </submittedName>
</protein>
<accession>A0A3G8GVH1</accession>
<keyword evidence="2" id="KW-0614">Plasmid</keyword>
<proteinExistence type="predicted"/>
<dbReference type="Proteomes" id="UP000270411">
    <property type="component" value="Plasmid unnamed1"/>
</dbReference>
<evidence type="ECO:0000313" key="3">
    <source>
        <dbReference type="Proteomes" id="UP000270411"/>
    </source>
</evidence>
<dbReference type="OrthoDB" id="8962011at2"/>
<gene>
    <name evidence="2" type="ORF">EHF44_01025</name>
</gene>
<dbReference type="KEGG" id="cpau:EHF44_01025"/>
<dbReference type="EMBL" id="CP033968">
    <property type="protein sequence ID" value="AZG12217.1"/>
    <property type="molecule type" value="Genomic_DNA"/>
</dbReference>
<reference evidence="3" key="1">
    <citation type="submission" date="2018-11" db="EMBL/GenBank/DDBJ databases">
        <title>FDA dAtabase for Regulatory Grade micrObial Sequences (FDA-ARGOS): Supporting development and validation of Infectious Disease Dx tests.</title>
        <authorList>
            <person name="Goldberg B."/>
            <person name="Campos J."/>
            <person name="Tallon L."/>
            <person name="Sadzewicz L."/>
            <person name="Zhao X."/>
            <person name="Vavikolanu K."/>
            <person name="Mehta A."/>
            <person name="Aluvathingal J."/>
            <person name="Nadendla S."/>
            <person name="Geyer C."/>
            <person name="Nandy P."/>
            <person name="Yan Y."/>
            <person name="Sichtig H."/>
        </authorList>
    </citation>
    <scope>NUCLEOTIDE SEQUENCE [LARGE SCALE GENOMIC DNA]</scope>
    <source>
        <strain evidence="3">FDAARGOS_614</strain>
        <plasmid evidence="3">unnamed1</plasmid>
    </source>
</reference>
<name>A0A3G8GVH1_9BURK</name>
<evidence type="ECO:0000313" key="2">
    <source>
        <dbReference type="EMBL" id="AZG12217.1"/>
    </source>
</evidence>
<dbReference type="AlphaFoldDB" id="A0A3G8GVH1"/>
<sequence length="332" mass="36186">MQAEARMRQDRQDWCSPALVEFPPETPKGIYETTLKVLRGLIGGSASLSDASNADRFPVAEIWTLYWCLVHASHAAVKAATVAKDENGISRDFLAKLASETRTSPIFTGDGGKLQVAYNAIFEQSEPGMKEAAVGADILLIVAGQGLVPNGFARLFWIQAKKARSGQSPFTLNYAQENGDGLQVEALSKVHEPSKGAFGLYMQYSKDLPYVPSVLVGRLPRGKQQPLTAKLSDLGIRLPELLVGHAIVASEKFGAFADTSEILAYLDGVAEKKPLFIVSVTAERAMELSQELAGNQLLSTVTDHYLQRFGLSPEPENDRETPSQDRGMDFDR</sequence>
<feature type="compositionally biased region" description="Basic and acidic residues" evidence="1">
    <location>
        <begin position="316"/>
        <end position="332"/>
    </location>
</feature>